<evidence type="ECO:0000313" key="3">
    <source>
        <dbReference type="Proteomes" id="UP000053039"/>
    </source>
</evidence>
<proteinExistence type="predicted"/>
<gene>
    <name evidence="2" type="ORF">AQI94_41805</name>
</gene>
<dbReference type="Proteomes" id="UP000053039">
    <property type="component" value="Unassembled WGS sequence"/>
</dbReference>
<protein>
    <submittedName>
        <fullName evidence="2">Uncharacterized protein</fullName>
    </submittedName>
</protein>
<accession>A0A117PML0</accession>
<dbReference type="EMBL" id="LMWM01000054">
    <property type="protein sequence ID" value="KUM82468.1"/>
    <property type="molecule type" value="Genomic_DNA"/>
</dbReference>
<comment type="caution">
    <text evidence="2">The sequence shown here is derived from an EMBL/GenBank/DDBJ whole genome shotgun (WGS) entry which is preliminary data.</text>
</comment>
<reference evidence="2 3" key="1">
    <citation type="submission" date="2015-10" db="EMBL/GenBank/DDBJ databases">
        <title>Draft genome sequence of Streptomyces pseudovenezuelae DSM 40212, type strain for the species Streptomyces pseudovenezuelae.</title>
        <authorList>
            <person name="Ruckert C."/>
            <person name="Winkler A."/>
            <person name="Kalinowski J."/>
            <person name="Kampfer P."/>
            <person name="Glaeser S."/>
        </authorList>
    </citation>
    <scope>NUCLEOTIDE SEQUENCE [LARGE SCALE GENOMIC DNA]</scope>
    <source>
        <strain evidence="2 3">DSM 40212</strain>
    </source>
</reference>
<organism evidence="2 3">
    <name type="scientific">Streptomyces pseudovenezuelae</name>
    <dbReference type="NCBI Taxonomy" id="67350"/>
    <lineage>
        <taxon>Bacteria</taxon>
        <taxon>Bacillati</taxon>
        <taxon>Actinomycetota</taxon>
        <taxon>Actinomycetes</taxon>
        <taxon>Kitasatosporales</taxon>
        <taxon>Streptomycetaceae</taxon>
        <taxon>Streptomyces</taxon>
        <taxon>Streptomyces aurantiacus group</taxon>
    </lineage>
</organism>
<dbReference type="AlphaFoldDB" id="A0A117PML0"/>
<sequence>MEEAAAFHGVSTRTRSPRSGWARAGEAPVMTSACCLVARVVMDLSCDGLRADGEIRTAHHLDH</sequence>
<name>A0A117PML0_9ACTN</name>
<feature type="region of interest" description="Disordered" evidence="1">
    <location>
        <begin position="1"/>
        <end position="23"/>
    </location>
</feature>
<evidence type="ECO:0000313" key="2">
    <source>
        <dbReference type="EMBL" id="KUM82468.1"/>
    </source>
</evidence>
<evidence type="ECO:0000256" key="1">
    <source>
        <dbReference type="SAM" id="MobiDB-lite"/>
    </source>
</evidence>